<evidence type="ECO:0000313" key="2">
    <source>
        <dbReference type="Proteomes" id="UP000824135"/>
    </source>
</evidence>
<organism evidence="1 2">
    <name type="scientific">Candidatus Borkfalkia excrementavium</name>
    <dbReference type="NCBI Taxonomy" id="2838505"/>
    <lineage>
        <taxon>Bacteria</taxon>
        <taxon>Bacillati</taxon>
        <taxon>Bacillota</taxon>
        <taxon>Clostridia</taxon>
        <taxon>Christensenellales</taxon>
        <taxon>Christensenellaceae</taxon>
        <taxon>Candidatus Borkfalkia</taxon>
    </lineage>
</organism>
<protein>
    <submittedName>
        <fullName evidence="1">Uncharacterized protein</fullName>
    </submittedName>
</protein>
<accession>A0A9D1Z891</accession>
<proteinExistence type="predicted"/>
<dbReference type="AlphaFoldDB" id="A0A9D1Z891"/>
<name>A0A9D1Z891_9FIRM</name>
<gene>
    <name evidence="1" type="ORF">H9728_02795</name>
</gene>
<dbReference type="Proteomes" id="UP000824135">
    <property type="component" value="Unassembled WGS sequence"/>
</dbReference>
<dbReference type="EMBL" id="DXCO01000021">
    <property type="protein sequence ID" value="HIY77950.1"/>
    <property type="molecule type" value="Genomic_DNA"/>
</dbReference>
<comment type="caution">
    <text evidence="1">The sequence shown here is derived from an EMBL/GenBank/DDBJ whole genome shotgun (WGS) entry which is preliminary data.</text>
</comment>
<reference evidence="1" key="1">
    <citation type="journal article" date="2021" name="PeerJ">
        <title>Extensive microbial diversity within the chicken gut microbiome revealed by metagenomics and culture.</title>
        <authorList>
            <person name="Gilroy R."/>
            <person name="Ravi A."/>
            <person name="Getino M."/>
            <person name="Pursley I."/>
            <person name="Horton D.L."/>
            <person name="Alikhan N.F."/>
            <person name="Baker D."/>
            <person name="Gharbi K."/>
            <person name="Hall N."/>
            <person name="Watson M."/>
            <person name="Adriaenssens E.M."/>
            <person name="Foster-Nyarko E."/>
            <person name="Jarju S."/>
            <person name="Secka A."/>
            <person name="Antonio M."/>
            <person name="Oren A."/>
            <person name="Chaudhuri R.R."/>
            <person name="La Ragione R."/>
            <person name="Hildebrand F."/>
            <person name="Pallen M.J."/>
        </authorList>
    </citation>
    <scope>NUCLEOTIDE SEQUENCE</scope>
    <source>
        <strain evidence="1">CHK199-9574</strain>
    </source>
</reference>
<sequence>MDYQEVLQKHLQVIVGKRLDALNLACEMMMFSFENYELHTLCLTRIILENDILVTTSDYQSWDGEVDTNNDEWYFVEKYESKIVGGIITSVNVTPLYDVVITMDNGVRIELYINNGYHHFDSKHEQWVFFKRHDHSHPFITVFNKTVNIAKKC</sequence>
<reference evidence="1" key="2">
    <citation type="submission" date="2021-04" db="EMBL/GenBank/DDBJ databases">
        <authorList>
            <person name="Gilroy R."/>
        </authorList>
    </citation>
    <scope>NUCLEOTIDE SEQUENCE</scope>
    <source>
        <strain evidence="1">CHK199-9574</strain>
    </source>
</reference>
<evidence type="ECO:0000313" key="1">
    <source>
        <dbReference type="EMBL" id="HIY77950.1"/>
    </source>
</evidence>